<evidence type="ECO:0000256" key="1">
    <source>
        <dbReference type="SAM" id="MobiDB-lite"/>
    </source>
</evidence>
<feature type="domain" description="PPM-type phosphatase" evidence="2">
    <location>
        <begin position="20"/>
        <end position="246"/>
    </location>
</feature>
<dbReference type="Gene3D" id="3.60.40.10">
    <property type="entry name" value="PPM-type phosphatase domain"/>
    <property type="match status" value="1"/>
</dbReference>
<evidence type="ECO:0000313" key="3">
    <source>
        <dbReference type="EMBL" id="GMA94054.1"/>
    </source>
</evidence>
<comment type="caution">
    <text evidence="3">The sequence shown here is derived from an EMBL/GenBank/DDBJ whole genome shotgun (WGS) entry which is preliminary data.</text>
</comment>
<feature type="region of interest" description="Disordered" evidence="1">
    <location>
        <begin position="255"/>
        <end position="278"/>
    </location>
</feature>
<gene>
    <name evidence="3" type="ORF">GCM10025881_08780</name>
</gene>
<dbReference type="InterPro" id="IPR015655">
    <property type="entry name" value="PP2C"/>
</dbReference>
<dbReference type="SUPFAM" id="SSF81606">
    <property type="entry name" value="PP2C-like"/>
    <property type="match status" value="1"/>
</dbReference>
<dbReference type="Proteomes" id="UP001157034">
    <property type="component" value="Unassembled WGS sequence"/>
</dbReference>
<reference evidence="4" key="1">
    <citation type="journal article" date="2019" name="Int. J. Syst. Evol. Microbiol.">
        <title>The Global Catalogue of Microorganisms (GCM) 10K type strain sequencing project: providing services to taxonomists for standard genome sequencing and annotation.</title>
        <authorList>
            <consortium name="The Broad Institute Genomics Platform"/>
            <consortium name="The Broad Institute Genome Sequencing Center for Infectious Disease"/>
            <person name="Wu L."/>
            <person name="Ma J."/>
        </authorList>
    </citation>
    <scope>NUCLEOTIDE SEQUENCE [LARGE SCALE GENOMIC DNA]</scope>
    <source>
        <strain evidence="4">NBRC 108894</strain>
    </source>
</reference>
<dbReference type="PROSITE" id="PS51746">
    <property type="entry name" value="PPM_2"/>
    <property type="match status" value="1"/>
</dbReference>
<dbReference type="InterPro" id="IPR001932">
    <property type="entry name" value="PPM-type_phosphatase-like_dom"/>
</dbReference>
<dbReference type="RefSeq" id="WP_284253068.1">
    <property type="nucleotide sequence ID" value="NZ_BAAAQO010000003.1"/>
</dbReference>
<accession>A0ABQ6K423</accession>
<organism evidence="3 4">
    <name type="scientific">Pseudolysinimonas kribbensis</name>
    <dbReference type="NCBI Taxonomy" id="433641"/>
    <lineage>
        <taxon>Bacteria</taxon>
        <taxon>Bacillati</taxon>
        <taxon>Actinomycetota</taxon>
        <taxon>Actinomycetes</taxon>
        <taxon>Micrococcales</taxon>
        <taxon>Microbacteriaceae</taxon>
        <taxon>Pseudolysinimonas</taxon>
    </lineage>
</organism>
<proteinExistence type="predicted"/>
<dbReference type="Pfam" id="PF13672">
    <property type="entry name" value="PP2C_2"/>
    <property type="match status" value="1"/>
</dbReference>
<dbReference type="PANTHER" id="PTHR13832:SF827">
    <property type="entry name" value="PROTEIN PHOSPHATASE 1L"/>
    <property type="match status" value="1"/>
</dbReference>
<evidence type="ECO:0000259" key="2">
    <source>
        <dbReference type="PROSITE" id="PS51746"/>
    </source>
</evidence>
<dbReference type="InterPro" id="IPR036457">
    <property type="entry name" value="PPM-type-like_dom_sf"/>
</dbReference>
<dbReference type="CDD" id="cd00143">
    <property type="entry name" value="PP2Cc"/>
    <property type="match status" value="1"/>
</dbReference>
<keyword evidence="4" id="KW-1185">Reference proteome</keyword>
<protein>
    <submittedName>
        <fullName evidence="3">Serine/threonine protein phosphatase</fullName>
    </submittedName>
</protein>
<sequence length="278" mass="29340">MSARATEQRLTVADGELVLRVSVASDRGTVRAVNEDAVLAEAPVFAVADGMGGHALGDRASAAAVAALRAVLPADRPATTSEVREAVRRANADVRRVGGQSMAGTTLAAVVLVDPAAWMVVHVGDSRVYGWDGRVLHRLTSDHSLVQELQDAGIIDAEQAQRHPDRNVVTRALGPHDTALPDVRVLDLRLPGDEPALLLCSDGLTRELDDAAIAGMLADGADAHDLVEAAVRAGGHDNVSAVIVRPEFAGLAEPPVDEQTLDRMLGTELEDTRPRRHS</sequence>
<dbReference type="PANTHER" id="PTHR13832">
    <property type="entry name" value="PROTEIN PHOSPHATASE 2C"/>
    <property type="match status" value="1"/>
</dbReference>
<dbReference type="SMART" id="SM00332">
    <property type="entry name" value="PP2Cc"/>
    <property type="match status" value="1"/>
</dbReference>
<dbReference type="EMBL" id="BSVB01000001">
    <property type="protein sequence ID" value="GMA94054.1"/>
    <property type="molecule type" value="Genomic_DNA"/>
</dbReference>
<evidence type="ECO:0000313" key="4">
    <source>
        <dbReference type="Proteomes" id="UP001157034"/>
    </source>
</evidence>
<dbReference type="SMART" id="SM00331">
    <property type="entry name" value="PP2C_SIG"/>
    <property type="match status" value="1"/>
</dbReference>
<name>A0ABQ6K423_9MICO</name>